<dbReference type="EMBL" id="AMYB01000007">
    <property type="protein sequence ID" value="OAD00242.1"/>
    <property type="molecule type" value="Genomic_DNA"/>
</dbReference>
<comment type="caution">
    <text evidence="1">The sequence shown here is derived from an EMBL/GenBank/DDBJ whole genome shotgun (WGS) entry which is preliminary data.</text>
</comment>
<dbReference type="Proteomes" id="UP000077051">
    <property type="component" value="Unassembled WGS sequence"/>
</dbReference>
<name>A0A168IQU9_MUCCL</name>
<sequence>MTLIGLIGTLGTKREPYQREYAQAANSSICESFGSAFDQEDMGISSLVIKTAIKETKATLTDKEDLLLSNIIDVVSKLENNGAHLALKTHYDYFKTKHESPRSPSRSIITIAESMLNVKEEDLESTVALMNIV</sequence>
<organism evidence="1 2">
    <name type="scientific">Mucor lusitanicus CBS 277.49</name>
    <dbReference type="NCBI Taxonomy" id="747725"/>
    <lineage>
        <taxon>Eukaryota</taxon>
        <taxon>Fungi</taxon>
        <taxon>Fungi incertae sedis</taxon>
        <taxon>Mucoromycota</taxon>
        <taxon>Mucoromycotina</taxon>
        <taxon>Mucoromycetes</taxon>
        <taxon>Mucorales</taxon>
        <taxon>Mucorineae</taxon>
        <taxon>Mucoraceae</taxon>
        <taxon>Mucor</taxon>
    </lineage>
</organism>
<evidence type="ECO:0000313" key="1">
    <source>
        <dbReference type="EMBL" id="OAD00242.1"/>
    </source>
</evidence>
<protein>
    <submittedName>
        <fullName evidence="1">Uncharacterized protein</fullName>
    </submittedName>
</protein>
<evidence type="ECO:0000313" key="2">
    <source>
        <dbReference type="Proteomes" id="UP000077051"/>
    </source>
</evidence>
<dbReference type="VEuPathDB" id="FungiDB:MUCCIDRAFT_113703"/>
<dbReference type="AlphaFoldDB" id="A0A168IQU9"/>
<proteinExistence type="predicted"/>
<accession>A0A168IQU9</accession>
<reference evidence="1 2" key="1">
    <citation type="submission" date="2015-06" db="EMBL/GenBank/DDBJ databases">
        <title>Expansion of signal transduction pathways in fungi by whole-genome duplication.</title>
        <authorList>
            <consortium name="DOE Joint Genome Institute"/>
            <person name="Corrochano L.M."/>
            <person name="Kuo A."/>
            <person name="Marcet-Houben M."/>
            <person name="Polaino S."/>
            <person name="Salamov A."/>
            <person name="Villalobos J.M."/>
            <person name="Alvarez M.I."/>
            <person name="Avalos J."/>
            <person name="Benito E.P."/>
            <person name="Benoit I."/>
            <person name="Burger G."/>
            <person name="Camino L.P."/>
            <person name="Canovas D."/>
            <person name="Cerda-Olmedo E."/>
            <person name="Cheng J.-F."/>
            <person name="Dominguez A."/>
            <person name="Elias M."/>
            <person name="Eslava A.P."/>
            <person name="Glaser F."/>
            <person name="Grimwood J."/>
            <person name="Gutierrez G."/>
            <person name="Heitman J."/>
            <person name="Henrissat B."/>
            <person name="Iturriaga E.A."/>
            <person name="Lang B.F."/>
            <person name="Lavin J.L."/>
            <person name="Lee S."/>
            <person name="Li W."/>
            <person name="Lindquist E."/>
            <person name="Lopez-Garcia S."/>
            <person name="Luque E.M."/>
            <person name="Marcos A.T."/>
            <person name="Martin J."/>
            <person name="Mccluskey K."/>
            <person name="Medina H.R."/>
            <person name="Miralles-Duran A."/>
            <person name="Miyazaki A."/>
            <person name="Munoz-Torres E."/>
            <person name="Oguiza J.A."/>
            <person name="Ohm R."/>
            <person name="Olmedo M."/>
            <person name="Orejas M."/>
            <person name="Ortiz-Castellanos L."/>
            <person name="Pisabarro A.G."/>
            <person name="Rodriguez-Romero J."/>
            <person name="Ruiz-Herrera J."/>
            <person name="Ruiz-Vazquez R."/>
            <person name="Sanz C."/>
            <person name="Schackwitz W."/>
            <person name="Schmutz J."/>
            <person name="Shahriari M."/>
            <person name="Shelest E."/>
            <person name="Silva-Franco F."/>
            <person name="Soanes D."/>
            <person name="Syed K."/>
            <person name="Tagua V.G."/>
            <person name="Talbot N.J."/>
            <person name="Thon M."/>
            <person name="De Vries R.P."/>
            <person name="Wiebenga A."/>
            <person name="Yadav J.S."/>
            <person name="Braun E.L."/>
            <person name="Baker S."/>
            <person name="Garre V."/>
            <person name="Horwitz B."/>
            <person name="Torres-Martinez S."/>
            <person name="Idnurm A."/>
            <person name="Herrera-Estrella A."/>
            <person name="Gabaldon T."/>
            <person name="Grigoriev I.V."/>
        </authorList>
    </citation>
    <scope>NUCLEOTIDE SEQUENCE [LARGE SCALE GENOMIC DNA]</scope>
    <source>
        <strain evidence="1 2">CBS 277.49</strain>
    </source>
</reference>
<keyword evidence="2" id="KW-1185">Reference proteome</keyword>
<gene>
    <name evidence="1" type="ORF">MUCCIDRAFT_113703</name>
</gene>